<feature type="chain" id="PRO_5023814803" evidence="7">
    <location>
        <begin position="39"/>
        <end position="132"/>
    </location>
</feature>
<dbReference type="InterPro" id="IPR008801">
    <property type="entry name" value="RALF"/>
</dbReference>
<evidence type="ECO:0000313" key="9">
    <source>
        <dbReference type="Proteomes" id="UP000325577"/>
    </source>
</evidence>
<evidence type="ECO:0000256" key="1">
    <source>
        <dbReference type="ARBA" id="ARBA00004613"/>
    </source>
</evidence>
<keyword evidence="9" id="KW-1185">Reference proteome</keyword>
<keyword evidence="3" id="KW-0964">Secreted</keyword>
<comment type="similarity">
    <text evidence="2">Belongs to the plant rapid alkalinization factor (RALF) family.</text>
</comment>
<keyword evidence="6" id="KW-1015">Disulfide bond</keyword>
<evidence type="ECO:0000256" key="4">
    <source>
        <dbReference type="ARBA" id="ARBA00022702"/>
    </source>
</evidence>
<sequence>MEVTAAMETKPHMIIILQFHCGFLLLLALLCLGHAVSGTTPPCNGSIAECNEDVEVLMESEISRRFLEQKKYISEGALKPDEPVCNGGAKGENWSSRGEVEAKKVHVGGSRSRCAPVNIIDVIHPGLLSINR</sequence>
<protein>
    <submittedName>
        <fullName evidence="8">Uncharacterized protein</fullName>
    </submittedName>
</protein>
<dbReference type="Proteomes" id="UP000325577">
    <property type="component" value="Linkage Group LG21"/>
</dbReference>
<proteinExistence type="inferred from homology"/>
<organism evidence="8 9">
    <name type="scientific">Nyssa sinensis</name>
    <dbReference type="NCBI Taxonomy" id="561372"/>
    <lineage>
        <taxon>Eukaryota</taxon>
        <taxon>Viridiplantae</taxon>
        <taxon>Streptophyta</taxon>
        <taxon>Embryophyta</taxon>
        <taxon>Tracheophyta</taxon>
        <taxon>Spermatophyta</taxon>
        <taxon>Magnoliopsida</taxon>
        <taxon>eudicotyledons</taxon>
        <taxon>Gunneridae</taxon>
        <taxon>Pentapetalae</taxon>
        <taxon>asterids</taxon>
        <taxon>Cornales</taxon>
        <taxon>Nyssaceae</taxon>
        <taxon>Nyssa</taxon>
    </lineage>
</organism>
<dbReference type="PANTHER" id="PTHR33136">
    <property type="entry name" value="RAPID ALKALINIZATION FACTOR-LIKE"/>
    <property type="match status" value="1"/>
</dbReference>
<evidence type="ECO:0000256" key="2">
    <source>
        <dbReference type="ARBA" id="ARBA00009178"/>
    </source>
</evidence>
<accession>A0A5J5AAA2</accession>
<evidence type="ECO:0000256" key="7">
    <source>
        <dbReference type="SAM" id="SignalP"/>
    </source>
</evidence>
<name>A0A5J5AAA2_9ASTE</name>
<dbReference type="OrthoDB" id="1921542at2759"/>
<feature type="signal peptide" evidence="7">
    <location>
        <begin position="1"/>
        <end position="38"/>
    </location>
</feature>
<reference evidence="8 9" key="1">
    <citation type="submission" date="2019-09" db="EMBL/GenBank/DDBJ databases">
        <title>A chromosome-level genome assembly of the Chinese tupelo Nyssa sinensis.</title>
        <authorList>
            <person name="Yang X."/>
            <person name="Kang M."/>
            <person name="Yang Y."/>
            <person name="Xiong H."/>
            <person name="Wang M."/>
            <person name="Zhang Z."/>
            <person name="Wang Z."/>
            <person name="Wu H."/>
            <person name="Ma T."/>
            <person name="Liu J."/>
            <person name="Xi Z."/>
        </authorList>
    </citation>
    <scope>NUCLEOTIDE SEQUENCE [LARGE SCALE GENOMIC DNA]</scope>
    <source>
        <strain evidence="8">J267</strain>
        <tissue evidence="8">Leaf</tissue>
    </source>
</reference>
<evidence type="ECO:0000256" key="3">
    <source>
        <dbReference type="ARBA" id="ARBA00022525"/>
    </source>
</evidence>
<evidence type="ECO:0000313" key="8">
    <source>
        <dbReference type="EMBL" id="KAA8527893.1"/>
    </source>
</evidence>
<dbReference type="AlphaFoldDB" id="A0A5J5AAA2"/>
<dbReference type="GO" id="GO:0009506">
    <property type="term" value="C:plasmodesma"/>
    <property type="evidence" value="ECO:0007669"/>
    <property type="project" value="TreeGrafter"/>
</dbReference>
<dbReference type="PANTHER" id="PTHR33136:SF4">
    <property type="entry name" value="PROTEIN RALF-LIKE 32"/>
    <property type="match status" value="1"/>
</dbReference>
<keyword evidence="5 7" id="KW-0732">Signal</keyword>
<dbReference type="GO" id="GO:0019722">
    <property type="term" value="P:calcium-mediated signaling"/>
    <property type="evidence" value="ECO:0007669"/>
    <property type="project" value="TreeGrafter"/>
</dbReference>
<keyword evidence="4" id="KW-0372">Hormone</keyword>
<dbReference type="GO" id="GO:0005179">
    <property type="term" value="F:hormone activity"/>
    <property type="evidence" value="ECO:0007669"/>
    <property type="project" value="UniProtKB-KW"/>
</dbReference>
<comment type="subcellular location">
    <subcellularLocation>
        <location evidence="1">Secreted</location>
    </subcellularLocation>
</comment>
<evidence type="ECO:0000256" key="5">
    <source>
        <dbReference type="ARBA" id="ARBA00022729"/>
    </source>
</evidence>
<dbReference type="EMBL" id="CM018045">
    <property type="protein sequence ID" value="KAA8527893.1"/>
    <property type="molecule type" value="Genomic_DNA"/>
</dbReference>
<evidence type="ECO:0000256" key="6">
    <source>
        <dbReference type="ARBA" id="ARBA00023157"/>
    </source>
</evidence>
<dbReference type="Pfam" id="PF05498">
    <property type="entry name" value="RALF"/>
    <property type="match status" value="1"/>
</dbReference>
<gene>
    <name evidence="8" type="ORF">F0562_035238</name>
</gene>
<dbReference type="GO" id="GO:0005576">
    <property type="term" value="C:extracellular region"/>
    <property type="evidence" value="ECO:0007669"/>
    <property type="project" value="UniProtKB-SubCell"/>
</dbReference>